<dbReference type="EMBL" id="SWJE01000014">
    <property type="protein sequence ID" value="TKC83585.1"/>
    <property type="molecule type" value="Genomic_DNA"/>
</dbReference>
<reference evidence="1 2" key="1">
    <citation type="submission" date="2019-04" db="EMBL/GenBank/DDBJ databases">
        <title>Trinickia sp. 7GSK02, isolated from subtropical forest soil.</title>
        <authorList>
            <person name="Gao Z.-H."/>
            <person name="Qiu L.-H."/>
        </authorList>
    </citation>
    <scope>NUCLEOTIDE SEQUENCE [LARGE SCALE GENOMIC DNA]</scope>
    <source>
        <strain evidence="1 2">7GSK02</strain>
    </source>
</reference>
<proteinExistence type="predicted"/>
<sequence length="351" mass="37540">MLPRNERPAAPLAYDVFNGDADGICALHQLRLAYPADAQLITGVKRDVELLRRVPGEPGVDVTVLDVSLDTNFADLTRLVETGARVAYYDHHSASRAFAHPGLRLFWDDSADVCTSLIVDRELGGRYRPWAIVAAFGDNLGPCARRLAASAGYPECETAAFDELGRLLNYNAYGDAVADLHVAPDALYRELHTFADPLDFIAASPCYGLLADGYREDVECVAALAPYRAWDRGAIYVLPDTCWSRRISGTFANRLAAEDLGASFAVLTAAADGSCCVSVRSSDPHAHPANALCERFASGGGRRAAAGINVLPADALGAFIDAFAGHFVLSGGGIVPAPRPSTPPHDQETRR</sequence>
<keyword evidence="2" id="KW-1185">Reference proteome</keyword>
<evidence type="ECO:0000313" key="1">
    <source>
        <dbReference type="EMBL" id="TKC83585.1"/>
    </source>
</evidence>
<dbReference type="Proteomes" id="UP000305539">
    <property type="component" value="Unassembled WGS sequence"/>
</dbReference>
<dbReference type="RefSeq" id="WP_136897625.1">
    <property type="nucleotide sequence ID" value="NZ_SWJE01000014.1"/>
</dbReference>
<protein>
    <recommendedName>
        <fullName evidence="3">Acetyltransferase</fullName>
    </recommendedName>
</protein>
<accession>A0A4U1HQ88</accession>
<gene>
    <name evidence="1" type="ORF">FAZ69_24195</name>
</gene>
<dbReference type="SUPFAM" id="SSF64182">
    <property type="entry name" value="DHH phosphoesterases"/>
    <property type="match status" value="1"/>
</dbReference>
<comment type="caution">
    <text evidence="1">The sequence shown here is derived from an EMBL/GenBank/DDBJ whole genome shotgun (WGS) entry which is preliminary data.</text>
</comment>
<dbReference type="InterPro" id="IPR038763">
    <property type="entry name" value="DHH_sf"/>
</dbReference>
<evidence type="ECO:0008006" key="3">
    <source>
        <dbReference type="Google" id="ProtNLM"/>
    </source>
</evidence>
<name>A0A4U1HQ88_9BURK</name>
<organism evidence="1 2">
    <name type="scientific">Trinickia terrae</name>
    <dbReference type="NCBI Taxonomy" id="2571161"/>
    <lineage>
        <taxon>Bacteria</taxon>
        <taxon>Pseudomonadati</taxon>
        <taxon>Pseudomonadota</taxon>
        <taxon>Betaproteobacteria</taxon>
        <taxon>Burkholderiales</taxon>
        <taxon>Burkholderiaceae</taxon>
        <taxon>Trinickia</taxon>
    </lineage>
</organism>
<dbReference type="AlphaFoldDB" id="A0A4U1HQ88"/>
<dbReference type="OrthoDB" id="5429547at2"/>
<evidence type="ECO:0000313" key="2">
    <source>
        <dbReference type="Proteomes" id="UP000305539"/>
    </source>
</evidence>